<reference evidence="1" key="2">
    <citation type="submission" date="2020-09" db="EMBL/GenBank/DDBJ databases">
        <authorList>
            <person name="Sun Q."/>
            <person name="Zhou Y."/>
        </authorList>
    </citation>
    <scope>NUCLEOTIDE SEQUENCE</scope>
    <source>
        <strain evidence="1">CGMCC 4.7403</strain>
    </source>
</reference>
<gene>
    <name evidence="1" type="ORF">GCM10017771_51380</name>
</gene>
<evidence type="ECO:0000313" key="2">
    <source>
        <dbReference type="Proteomes" id="UP000603227"/>
    </source>
</evidence>
<evidence type="ECO:0000313" key="1">
    <source>
        <dbReference type="EMBL" id="GHE34021.1"/>
    </source>
</evidence>
<protein>
    <submittedName>
        <fullName evidence="1">Uncharacterized protein</fullName>
    </submittedName>
</protein>
<reference evidence="1" key="1">
    <citation type="journal article" date="2014" name="Int. J. Syst. Evol. Microbiol.">
        <title>Complete genome sequence of Corynebacterium casei LMG S-19264T (=DSM 44701T), isolated from a smear-ripened cheese.</title>
        <authorList>
            <consortium name="US DOE Joint Genome Institute (JGI-PGF)"/>
            <person name="Walter F."/>
            <person name="Albersmeier A."/>
            <person name="Kalinowski J."/>
            <person name="Ruckert C."/>
        </authorList>
    </citation>
    <scope>NUCLEOTIDE SEQUENCE</scope>
    <source>
        <strain evidence="1">CGMCC 4.7403</strain>
    </source>
</reference>
<sequence>MPIALLLVLVVFGGTALVLVANPKQPFIRQFFGTDRPTEQRPDGQN</sequence>
<proteinExistence type="predicted"/>
<dbReference type="RefSeq" id="WP_189784811.1">
    <property type="nucleotide sequence ID" value="NZ_BNAT01000019.1"/>
</dbReference>
<dbReference type="Proteomes" id="UP000603227">
    <property type="component" value="Unassembled WGS sequence"/>
</dbReference>
<dbReference type="AlphaFoldDB" id="A0A918Z2W0"/>
<accession>A0A918Z2W0</accession>
<dbReference type="EMBL" id="BNAT01000019">
    <property type="protein sequence ID" value="GHE34021.1"/>
    <property type="molecule type" value="Genomic_DNA"/>
</dbReference>
<comment type="caution">
    <text evidence="1">The sequence shown here is derived from an EMBL/GenBank/DDBJ whole genome shotgun (WGS) entry which is preliminary data.</text>
</comment>
<name>A0A918Z2W0_9ACTN</name>
<organism evidence="1 2">
    <name type="scientific">Streptomyces capitiformicae</name>
    <dbReference type="NCBI Taxonomy" id="2014920"/>
    <lineage>
        <taxon>Bacteria</taxon>
        <taxon>Bacillati</taxon>
        <taxon>Actinomycetota</taxon>
        <taxon>Actinomycetes</taxon>
        <taxon>Kitasatosporales</taxon>
        <taxon>Streptomycetaceae</taxon>
        <taxon>Streptomyces</taxon>
    </lineage>
</organism>
<keyword evidence="2" id="KW-1185">Reference proteome</keyword>